<evidence type="ECO:0000256" key="3">
    <source>
        <dbReference type="ARBA" id="ARBA00022782"/>
    </source>
</evidence>
<sequence>MYTTWHTGMATFAPLPEPDLSLNISPPFISDSDAKQVGISCNGLTLTTKMLYNDMCSTSDSGSSESDLSHENGFFLMDTAYNLGHHEPTLSLGIETENLNPYPVQQGALSRNNFSHHLHNYQPHTNTLDFKRNARVIHGVKRNIRAPRMRWTTTLHAHFVHAVQLLGGHERATPKSVLELMNVKDLTLSHVKSHLQMYRTVKSSDKGSAGYGQTGIGLSQKPGIVDLHGVLACERPDLPQPLLKFQRASWQSSKETNSINYTQNPIINSMYSHLKGNQTMVGGQHYGGLSNCMKEKLDSCSLSRSDMTLDLEFTLGRPTSCKQTTRNQEN</sequence>
<evidence type="ECO:0000259" key="7">
    <source>
        <dbReference type="Pfam" id="PF00249"/>
    </source>
</evidence>
<keyword evidence="4" id="KW-0805">Transcription regulation</keyword>
<protein>
    <submittedName>
        <fullName evidence="8">Putative transcription factor KAN4</fullName>
    </submittedName>
</protein>
<keyword evidence="9" id="KW-1185">Reference proteome</keyword>
<dbReference type="SUPFAM" id="SSF46689">
    <property type="entry name" value="Homeodomain-like"/>
    <property type="match status" value="1"/>
</dbReference>
<keyword evidence="2" id="KW-0217">Developmental protein</keyword>
<evidence type="ECO:0000256" key="1">
    <source>
        <dbReference type="ARBA" id="ARBA00004123"/>
    </source>
</evidence>
<comment type="subcellular location">
    <subcellularLocation>
        <location evidence="1">Nucleus</location>
    </subcellularLocation>
</comment>
<dbReference type="Pfam" id="PF00249">
    <property type="entry name" value="Myb_DNA-binding"/>
    <property type="match status" value="1"/>
</dbReference>
<dbReference type="GO" id="GO:0010158">
    <property type="term" value="P:abaxial cell fate specification"/>
    <property type="evidence" value="ECO:0007669"/>
    <property type="project" value="InterPro"/>
</dbReference>
<keyword evidence="3" id="KW-0221">Differentiation</keyword>
<dbReference type="Gene3D" id="1.10.10.60">
    <property type="entry name" value="Homeodomain-like"/>
    <property type="match status" value="1"/>
</dbReference>
<dbReference type="Gramene" id="XM_028378415.1">
    <property type="protein sequence ID" value="XP_028234216.1"/>
    <property type="gene ID" value="LOC114414046"/>
</dbReference>
<evidence type="ECO:0000313" key="8">
    <source>
        <dbReference type="EMBL" id="RZC05625.1"/>
    </source>
</evidence>
<dbReference type="GO" id="GO:0006355">
    <property type="term" value="P:regulation of DNA-templated transcription"/>
    <property type="evidence" value="ECO:0007669"/>
    <property type="project" value="InterPro"/>
</dbReference>
<dbReference type="NCBIfam" id="TIGR01557">
    <property type="entry name" value="myb_SHAQKYF"/>
    <property type="match status" value="1"/>
</dbReference>
<dbReference type="GO" id="GO:0000976">
    <property type="term" value="F:transcription cis-regulatory region binding"/>
    <property type="evidence" value="ECO:0007669"/>
    <property type="project" value="InterPro"/>
</dbReference>
<dbReference type="AlphaFoldDB" id="A0A445K495"/>
<dbReference type="Proteomes" id="UP000289340">
    <property type="component" value="Chromosome 6"/>
</dbReference>
<dbReference type="InterPro" id="IPR001005">
    <property type="entry name" value="SANT/Myb"/>
</dbReference>
<accession>A0A445K495</accession>
<organism evidence="8 9">
    <name type="scientific">Glycine soja</name>
    <name type="common">Wild soybean</name>
    <dbReference type="NCBI Taxonomy" id="3848"/>
    <lineage>
        <taxon>Eukaryota</taxon>
        <taxon>Viridiplantae</taxon>
        <taxon>Streptophyta</taxon>
        <taxon>Embryophyta</taxon>
        <taxon>Tracheophyta</taxon>
        <taxon>Spermatophyta</taxon>
        <taxon>Magnoliopsida</taxon>
        <taxon>eudicotyledons</taxon>
        <taxon>Gunneridae</taxon>
        <taxon>Pentapetalae</taxon>
        <taxon>rosids</taxon>
        <taxon>fabids</taxon>
        <taxon>Fabales</taxon>
        <taxon>Fabaceae</taxon>
        <taxon>Papilionoideae</taxon>
        <taxon>50 kb inversion clade</taxon>
        <taxon>NPAAA clade</taxon>
        <taxon>indigoferoid/millettioid clade</taxon>
        <taxon>Phaseoleae</taxon>
        <taxon>Glycine</taxon>
        <taxon>Glycine subgen. Soja</taxon>
    </lineage>
</organism>
<keyword evidence="5" id="KW-0804">Transcription</keyword>
<proteinExistence type="predicted"/>
<dbReference type="FunFam" id="1.10.10.60:FF:000002">
    <property type="entry name" value="Myb family transcription factor"/>
    <property type="match status" value="1"/>
</dbReference>
<gene>
    <name evidence="8" type="ORF">D0Y65_013642</name>
</gene>
<dbReference type="EMBL" id="QZWG01000006">
    <property type="protein sequence ID" value="RZC05625.1"/>
    <property type="molecule type" value="Genomic_DNA"/>
</dbReference>
<evidence type="ECO:0000256" key="5">
    <source>
        <dbReference type="ARBA" id="ARBA00023163"/>
    </source>
</evidence>
<dbReference type="InterPro" id="IPR009057">
    <property type="entry name" value="Homeodomain-like_sf"/>
</dbReference>
<dbReference type="SMR" id="A0A445K495"/>
<keyword evidence="6" id="KW-0539">Nucleus</keyword>
<evidence type="ECO:0000313" key="9">
    <source>
        <dbReference type="Proteomes" id="UP000289340"/>
    </source>
</evidence>
<evidence type="ECO:0000256" key="2">
    <source>
        <dbReference type="ARBA" id="ARBA00022473"/>
    </source>
</evidence>
<dbReference type="PANTHER" id="PTHR31496:SF25">
    <property type="entry name" value="TRANSCRIPTION FACTOR KAN3-RELATED"/>
    <property type="match status" value="1"/>
</dbReference>
<evidence type="ECO:0000256" key="6">
    <source>
        <dbReference type="ARBA" id="ARBA00023242"/>
    </source>
</evidence>
<feature type="domain" description="Myb-like" evidence="7">
    <location>
        <begin position="148"/>
        <end position="199"/>
    </location>
</feature>
<comment type="caution">
    <text evidence="8">The sequence shown here is derived from an EMBL/GenBank/DDBJ whole genome shotgun (WGS) entry which is preliminary data.</text>
</comment>
<dbReference type="InterPro" id="IPR006447">
    <property type="entry name" value="Myb_dom_plants"/>
</dbReference>
<dbReference type="GO" id="GO:0005634">
    <property type="term" value="C:nucleus"/>
    <property type="evidence" value="ECO:0007669"/>
    <property type="project" value="UniProtKB-SubCell"/>
</dbReference>
<reference evidence="8 9" key="1">
    <citation type="submission" date="2018-09" db="EMBL/GenBank/DDBJ databases">
        <title>A high-quality reference genome of wild soybean provides a powerful tool to mine soybean genomes.</title>
        <authorList>
            <person name="Xie M."/>
            <person name="Chung C.Y.L."/>
            <person name="Li M.-W."/>
            <person name="Wong F.-L."/>
            <person name="Chan T.-F."/>
            <person name="Lam H.-M."/>
        </authorList>
    </citation>
    <scope>NUCLEOTIDE SEQUENCE [LARGE SCALE GENOMIC DNA]</scope>
    <source>
        <strain evidence="9">cv. W05</strain>
        <tissue evidence="8">Hypocotyl of etiolated seedlings</tissue>
    </source>
</reference>
<evidence type="ECO:0000256" key="4">
    <source>
        <dbReference type="ARBA" id="ARBA00023015"/>
    </source>
</evidence>
<dbReference type="InterPro" id="IPR044847">
    <property type="entry name" value="KAN_fam"/>
</dbReference>
<name>A0A445K495_GLYSO</name>
<dbReference type="PANTHER" id="PTHR31496">
    <property type="entry name" value="TRANSCRIPTION FACTOR KAN2-RELATED"/>
    <property type="match status" value="1"/>
</dbReference>